<dbReference type="AlphaFoldDB" id="A0A1V1P8Q3"/>
<dbReference type="SMART" id="SM00283">
    <property type="entry name" value="MA"/>
    <property type="match status" value="1"/>
</dbReference>
<feature type="compositionally biased region" description="Polar residues" evidence="4">
    <location>
        <begin position="300"/>
        <end position="313"/>
    </location>
</feature>
<comment type="caution">
    <text evidence="7">The sequence shown here is derived from an EMBL/GenBank/DDBJ whole genome shotgun (WGS) entry which is preliminary data.</text>
</comment>
<keyword evidence="5" id="KW-0472">Membrane</keyword>
<dbReference type="GO" id="GO:0006935">
    <property type="term" value="P:chemotaxis"/>
    <property type="evidence" value="ECO:0007669"/>
    <property type="project" value="UniProtKB-KW"/>
</dbReference>
<feature type="transmembrane region" description="Helical" evidence="5">
    <location>
        <begin position="223"/>
        <end position="243"/>
    </location>
</feature>
<keyword evidence="5" id="KW-1133">Transmembrane helix</keyword>
<gene>
    <name evidence="7" type="ORF">OMM_02684</name>
</gene>
<protein>
    <submittedName>
        <fullName evidence="7">Methyl-accepting chemotaxis protein</fullName>
    </submittedName>
</protein>
<dbReference type="InterPro" id="IPR004089">
    <property type="entry name" value="MCPsignal_dom"/>
</dbReference>
<evidence type="ECO:0000259" key="6">
    <source>
        <dbReference type="PROSITE" id="PS50111"/>
    </source>
</evidence>
<dbReference type="GO" id="GO:0004888">
    <property type="term" value="F:transmembrane signaling receptor activity"/>
    <property type="evidence" value="ECO:0007669"/>
    <property type="project" value="InterPro"/>
</dbReference>
<evidence type="ECO:0000256" key="3">
    <source>
        <dbReference type="PROSITE-ProRule" id="PRU00284"/>
    </source>
</evidence>
<dbReference type="CDD" id="cd11386">
    <property type="entry name" value="MCP_signal"/>
    <property type="match status" value="1"/>
</dbReference>
<evidence type="ECO:0000256" key="2">
    <source>
        <dbReference type="ARBA" id="ARBA00029447"/>
    </source>
</evidence>
<accession>A0A1V1P8Q3</accession>
<evidence type="ECO:0000313" key="7">
    <source>
        <dbReference type="EMBL" id="ETR71178.1"/>
    </source>
</evidence>
<evidence type="ECO:0000256" key="1">
    <source>
        <dbReference type="ARBA" id="ARBA00022500"/>
    </source>
</evidence>
<evidence type="ECO:0000256" key="4">
    <source>
        <dbReference type="SAM" id="MobiDB-lite"/>
    </source>
</evidence>
<dbReference type="InterPro" id="IPR004090">
    <property type="entry name" value="Chemotax_Me-accpt_rcpt"/>
</dbReference>
<feature type="domain" description="Methyl-accepting transducer" evidence="6">
    <location>
        <begin position="282"/>
        <end position="497"/>
    </location>
</feature>
<keyword evidence="1" id="KW-0145">Chemotaxis</keyword>
<dbReference type="PROSITE" id="PS50111">
    <property type="entry name" value="CHEMOTAXIS_TRANSDUC_2"/>
    <property type="match status" value="1"/>
</dbReference>
<dbReference type="Pfam" id="PF12729">
    <property type="entry name" value="4HB_MCP_1"/>
    <property type="match status" value="1"/>
</dbReference>
<dbReference type="PANTHER" id="PTHR43531">
    <property type="entry name" value="PROTEIN ICFG"/>
    <property type="match status" value="1"/>
</dbReference>
<sequence length="516" mass="57352">MWHLIIIFFDHRFNVKLLNNHYLKTGVIMNNISLRIKMTFIILLSFLVIICILLLGIEALQSMNNRLNKIVNVTAEKIKLGARINQNLLEIIRSEKNIILARDISEIDQFDAFIAKTRKVMQDRRAKLRELVNHDGKVLLDEFAMTWDRFLEVHHEVKKLARTAKEHNSQDLDAKIIQLSSVKGRELADKAKSLITSIVNLNDQALEIDKKDSDMNFTFKRNVMILVGMAGIGFIVLFGFLLIQSIIRVLKELFSGLNTFSNNEMQETSVTFKHILNNLRDGSKQVTQTSSQMSQASSSIAEGSQEQAASIEETSASLEEISSMIKLNAENSVKADQLMKKSNITMNNLAESMKKMNQASEETGKIIKTIDEISFQTNLLALNAAVEAARAGEAGSGFAVVADEVRSLAMRAANAAQNTSNLIESIIHRVKEGSKHVGETNRSFNEVTKLVGEIATASDEQARGIEQLNIAMSEMDSVVQQNASVSEEAAASSEELNVQAEKLMSIVNKLSKITVG</sequence>
<dbReference type="SUPFAM" id="SSF58104">
    <property type="entry name" value="Methyl-accepting chemotaxis protein (MCP) signaling domain"/>
    <property type="match status" value="1"/>
</dbReference>
<keyword evidence="5" id="KW-0812">Transmembrane</keyword>
<dbReference type="EMBL" id="ATBP01000309">
    <property type="protein sequence ID" value="ETR71178.1"/>
    <property type="molecule type" value="Genomic_DNA"/>
</dbReference>
<dbReference type="PRINTS" id="PR00260">
    <property type="entry name" value="CHEMTRNSDUCR"/>
</dbReference>
<feature type="region of interest" description="Disordered" evidence="4">
    <location>
        <begin position="284"/>
        <end position="313"/>
    </location>
</feature>
<dbReference type="Pfam" id="PF00015">
    <property type="entry name" value="MCPsignal"/>
    <property type="match status" value="1"/>
</dbReference>
<evidence type="ECO:0000256" key="5">
    <source>
        <dbReference type="SAM" id="Phobius"/>
    </source>
</evidence>
<dbReference type="Proteomes" id="UP000189670">
    <property type="component" value="Unassembled WGS sequence"/>
</dbReference>
<feature type="transmembrane region" description="Helical" evidence="5">
    <location>
        <begin position="38"/>
        <end position="60"/>
    </location>
</feature>
<keyword evidence="3" id="KW-0807">Transducer</keyword>
<dbReference type="Gene3D" id="1.10.287.950">
    <property type="entry name" value="Methyl-accepting chemotaxis protein"/>
    <property type="match status" value="1"/>
</dbReference>
<reference evidence="8" key="1">
    <citation type="submission" date="2012-11" db="EMBL/GenBank/DDBJ databases">
        <authorList>
            <person name="Lucero-Rivera Y.E."/>
            <person name="Tovar-Ramirez D."/>
        </authorList>
    </citation>
    <scope>NUCLEOTIDE SEQUENCE [LARGE SCALE GENOMIC DNA]</scope>
    <source>
        <strain evidence="8">Araruama</strain>
    </source>
</reference>
<dbReference type="InterPro" id="IPR051310">
    <property type="entry name" value="MCP_chemotaxis"/>
</dbReference>
<dbReference type="PANTHER" id="PTHR43531:SF11">
    <property type="entry name" value="METHYL-ACCEPTING CHEMOTAXIS PROTEIN 3"/>
    <property type="match status" value="1"/>
</dbReference>
<dbReference type="GO" id="GO:0007165">
    <property type="term" value="P:signal transduction"/>
    <property type="evidence" value="ECO:0007669"/>
    <property type="project" value="UniProtKB-KW"/>
</dbReference>
<organism evidence="7 8">
    <name type="scientific">Candidatus Magnetoglobus multicellularis str. Araruama</name>
    <dbReference type="NCBI Taxonomy" id="890399"/>
    <lineage>
        <taxon>Bacteria</taxon>
        <taxon>Pseudomonadati</taxon>
        <taxon>Thermodesulfobacteriota</taxon>
        <taxon>Desulfobacteria</taxon>
        <taxon>Desulfobacterales</taxon>
        <taxon>Desulfobacteraceae</taxon>
        <taxon>Candidatus Magnetoglobus</taxon>
    </lineage>
</organism>
<dbReference type="InterPro" id="IPR024478">
    <property type="entry name" value="HlyB_4HB_MCP"/>
</dbReference>
<feature type="compositionally biased region" description="Low complexity" evidence="4">
    <location>
        <begin position="284"/>
        <end position="299"/>
    </location>
</feature>
<comment type="similarity">
    <text evidence="2">Belongs to the methyl-accepting chemotaxis (MCP) protein family.</text>
</comment>
<dbReference type="GO" id="GO:0016020">
    <property type="term" value="C:membrane"/>
    <property type="evidence" value="ECO:0007669"/>
    <property type="project" value="InterPro"/>
</dbReference>
<name>A0A1V1P8Q3_9BACT</name>
<evidence type="ECO:0000313" key="8">
    <source>
        <dbReference type="Proteomes" id="UP000189670"/>
    </source>
</evidence>
<proteinExistence type="inferred from homology"/>